<keyword evidence="1" id="KW-0732">Signal</keyword>
<organism evidence="2 3">
    <name type="scientific">Allofournierella massiliensis</name>
    <dbReference type="NCBI Taxonomy" id="1650663"/>
    <lineage>
        <taxon>Bacteria</taxon>
        <taxon>Bacillati</taxon>
        <taxon>Bacillota</taxon>
        <taxon>Clostridia</taxon>
        <taxon>Eubacteriales</taxon>
        <taxon>Oscillospiraceae</taxon>
        <taxon>Allofournierella</taxon>
    </lineage>
</organism>
<evidence type="ECO:0008006" key="4">
    <source>
        <dbReference type="Google" id="ProtNLM"/>
    </source>
</evidence>
<proteinExistence type="predicted"/>
<accession>A0ABT7US99</accession>
<evidence type="ECO:0000256" key="1">
    <source>
        <dbReference type="SAM" id="SignalP"/>
    </source>
</evidence>
<gene>
    <name evidence="2" type="ORF">QUW08_07770</name>
</gene>
<evidence type="ECO:0000313" key="3">
    <source>
        <dbReference type="Proteomes" id="UP001529380"/>
    </source>
</evidence>
<sequence>MPKKLLLLVLTLTLAAGLCGCEKDLEPMQLQAAPVSEETRQVLDLIDNELTLWEYRLNDGTYTMVVDLWVCQNGSWEKTNLLTGPAAGQAEFAMRLTASQAELIILEETGTTRYAIPCPVNVTSASGVCSYSSLTSGSTISSGAEIPLLARLGWDNSADPVPTDWQNFQDSGCDTGVAVTVTFTEAAES</sequence>
<dbReference type="EMBL" id="JAUDCL010000011">
    <property type="protein sequence ID" value="MDM8201188.1"/>
    <property type="molecule type" value="Genomic_DNA"/>
</dbReference>
<dbReference type="RefSeq" id="WP_289599779.1">
    <property type="nucleotide sequence ID" value="NZ_JAUDCL010000011.1"/>
</dbReference>
<comment type="caution">
    <text evidence="2">The sequence shown here is derived from an EMBL/GenBank/DDBJ whole genome shotgun (WGS) entry which is preliminary data.</text>
</comment>
<feature type="chain" id="PRO_5046902744" description="Lipoprotein" evidence="1">
    <location>
        <begin position="21"/>
        <end position="189"/>
    </location>
</feature>
<dbReference type="Proteomes" id="UP001529380">
    <property type="component" value="Unassembled WGS sequence"/>
</dbReference>
<evidence type="ECO:0000313" key="2">
    <source>
        <dbReference type="EMBL" id="MDM8201188.1"/>
    </source>
</evidence>
<name>A0ABT7US99_9FIRM</name>
<protein>
    <recommendedName>
        <fullName evidence="4">Lipoprotein</fullName>
    </recommendedName>
</protein>
<feature type="signal peptide" evidence="1">
    <location>
        <begin position="1"/>
        <end position="20"/>
    </location>
</feature>
<dbReference type="PROSITE" id="PS51257">
    <property type="entry name" value="PROKAR_LIPOPROTEIN"/>
    <property type="match status" value="1"/>
</dbReference>
<reference evidence="2 3" key="1">
    <citation type="submission" date="2023-06" db="EMBL/GenBank/DDBJ databases">
        <title>Identification and characterization of horizontal gene transfer across gut microbiota members of farm animals based on homology search.</title>
        <authorList>
            <person name="Schwarzerova J."/>
            <person name="Nykrynova M."/>
            <person name="Jureckova K."/>
            <person name="Cejkova D."/>
            <person name="Rychlik I."/>
        </authorList>
    </citation>
    <scope>NUCLEOTIDE SEQUENCE [LARGE SCALE GENOMIC DNA]</scope>
    <source>
        <strain evidence="2 3">ET340</strain>
    </source>
</reference>
<keyword evidence="3" id="KW-1185">Reference proteome</keyword>